<evidence type="ECO:0000313" key="1">
    <source>
        <dbReference type="EMBL" id="EEC06024.1"/>
    </source>
</evidence>
<reference evidence="1 3" key="1">
    <citation type="submission" date="2008-03" db="EMBL/GenBank/DDBJ databases">
        <title>Annotation of Ixodes scapularis.</title>
        <authorList>
            <consortium name="Ixodes scapularis Genome Project Consortium"/>
            <person name="Caler E."/>
            <person name="Hannick L.I."/>
            <person name="Bidwell S."/>
            <person name="Joardar V."/>
            <person name="Thiagarajan M."/>
            <person name="Amedeo P."/>
            <person name="Galinsky K.J."/>
            <person name="Schobel S."/>
            <person name="Inman J."/>
            <person name="Hostetler J."/>
            <person name="Miller J."/>
            <person name="Hammond M."/>
            <person name="Megy K."/>
            <person name="Lawson D."/>
            <person name="Kodira C."/>
            <person name="Sutton G."/>
            <person name="Meyer J."/>
            <person name="Hill C.A."/>
            <person name="Birren B."/>
            <person name="Nene V."/>
            <person name="Collins F."/>
            <person name="Alarcon-Chaidez F."/>
            <person name="Wikel S."/>
            <person name="Strausberg R."/>
        </authorList>
    </citation>
    <scope>NUCLEOTIDE SEQUENCE [LARGE SCALE GENOMIC DNA]</scope>
    <source>
        <strain evidence="3">Wikel</strain>
        <strain evidence="1">Wikel colony</strain>
    </source>
</reference>
<dbReference type="AlphaFoldDB" id="B7PHF2"/>
<accession>B7PHF2</accession>
<dbReference type="VEuPathDB" id="VectorBase:ISCI004554"/>
<dbReference type="VEuPathDB" id="VectorBase:ISCW004554"/>
<gene>
    <name evidence="1" type="ORF">IscW_ISCW004554</name>
</gene>
<dbReference type="PaxDb" id="6945-B7PHF2"/>
<organism>
    <name type="scientific">Ixodes scapularis</name>
    <name type="common">Black-legged tick</name>
    <name type="synonym">Deer tick</name>
    <dbReference type="NCBI Taxonomy" id="6945"/>
    <lineage>
        <taxon>Eukaryota</taxon>
        <taxon>Metazoa</taxon>
        <taxon>Ecdysozoa</taxon>
        <taxon>Arthropoda</taxon>
        <taxon>Chelicerata</taxon>
        <taxon>Arachnida</taxon>
        <taxon>Acari</taxon>
        <taxon>Parasitiformes</taxon>
        <taxon>Ixodida</taxon>
        <taxon>Ixodoidea</taxon>
        <taxon>Ixodidae</taxon>
        <taxon>Ixodinae</taxon>
        <taxon>Ixodes</taxon>
    </lineage>
</organism>
<proteinExistence type="predicted"/>
<name>B7PHF2_IXOSC</name>
<dbReference type="EMBL" id="ABJB010968387">
    <property type="status" value="NOT_ANNOTATED_CDS"/>
    <property type="molecule type" value="Genomic_DNA"/>
</dbReference>
<dbReference type="InParanoid" id="B7PHF2"/>
<protein>
    <submittedName>
        <fullName evidence="1 2">Secreted GGY protein, putative</fullName>
    </submittedName>
</protein>
<reference evidence="2" key="2">
    <citation type="submission" date="2020-05" db="UniProtKB">
        <authorList>
            <consortium name="EnsemblMetazoa"/>
        </authorList>
    </citation>
    <scope>IDENTIFICATION</scope>
    <source>
        <strain evidence="2">wikel</strain>
    </source>
</reference>
<evidence type="ECO:0000313" key="2">
    <source>
        <dbReference type="EnsemblMetazoa" id="ISCW004554-PA"/>
    </source>
</evidence>
<dbReference type="EMBL" id="DS712728">
    <property type="protein sequence ID" value="EEC06024.1"/>
    <property type="molecule type" value="Genomic_DNA"/>
</dbReference>
<keyword evidence="3" id="KW-1185">Reference proteome</keyword>
<dbReference type="HOGENOM" id="CLU_2266662_0_0_1"/>
<dbReference type="Proteomes" id="UP000001555">
    <property type="component" value="Unassembled WGS sequence"/>
</dbReference>
<dbReference type="EnsemblMetazoa" id="ISCW004554-RA">
    <property type="protein sequence ID" value="ISCW004554-PA"/>
    <property type="gene ID" value="ISCW004554"/>
</dbReference>
<evidence type="ECO:0000313" key="3">
    <source>
        <dbReference type="Proteomes" id="UP000001555"/>
    </source>
</evidence>
<sequence length="103" mass="9681">MYSNNDDSVQLVALFVSGLAAVCLAGGFKGGYGGGFGGGFGGGYGGGHGYARSLPGPSFLVKSVHHVSGLSRGGNLVGAHLGGFGGGGFGGGGLGGYGLGLKG</sequence>